<dbReference type="Gene3D" id="3.40.50.10420">
    <property type="entry name" value="NagB/RpiA/CoA transferase-like"/>
    <property type="match status" value="1"/>
</dbReference>
<dbReference type="SUPFAM" id="SSF100950">
    <property type="entry name" value="NagB/RpiA/CoA transferase-like"/>
    <property type="match status" value="1"/>
</dbReference>
<dbReference type="Proteomes" id="UP000642910">
    <property type="component" value="Unassembled WGS sequence"/>
</dbReference>
<protein>
    <submittedName>
        <fullName evidence="2">LUD domain-containing protein</fullName>
    </submittedName>
</protein>
<evidence type="ECO:0000313" key="3">
    <source>
        <dbReference type="Proteomes" id="UP000642910"/>
    </source>
</evidence>
<dbReference type="EMBL" id="JADPKZ010000046">
    <property type="protein sequence ID" value="MBF8378627.1"/>
    <property type="molecule type" value="Genomic_DNA"/>
</dbReference>
<dbReference type="Pfam" id="PF02589">
    <property type="entry name" value="LUD_dom"/>
    <property type="match status" value="1"/>
</dbReference>
<gene>
    <name evidence="2" type="ORF">IW967_12255</name>
</gene>
<sequence length="224" mass="23794">MDKTAFLANIASRLGRPPGSAPGPRDAIGVPDFWAHRGTSHEERVATFCARFQALAGEIVRCDSEAALHSALDEALKALNPRSVGAWGKDAPWPVNVEKVLEKWGARRFGEQPVLDIDVGITGASFGVADTGTIVLVCGDAAGRTVHQVPLVHLVVMRESQVVQSLGDAMARLREVAPIGHLPAYVHFISGPSRSSDIENDQTIGVHGPARVICFLLQNGADGP</sequence>
<dbReference type="InterPro" id="IPR003741">
    <property type="entry name" value="LUD_dom"/>
</dbReference>
<name>A0ABS0F5P1_9BACL</name>
<dbReference type="PANTHER" id="PTHR43682:SF1">
    <property type="entry name" value="LACTATE UTILIZATION PROTEIN C"/>
    <property type="match status" value="1"/>
</dbReference>
<keyword evidence="3" id="KW-1185">Reference proteome</keyword>
<evidence type="ECO:0000259" key="1">
    <source>
        <dbReference type="Pfam" id="PF02589"/>
    </source>
</evidence>
<reference evidence="2 3" key="1">
    <citation type="submission" date="2020-11" db="EMBL/GenBank/DDBJ databases">
        <title>Genomic insight of Alicyclobacillus mali FL 18 reveals a new arsenic-resistant strain, with potential in environmental biotechnology.</title>
        <authorList>
            <person name="Fiorentino G."/>
            <person name="Gallo G."/>
            <person name="Aulitto M."/>
        </authorList>
    </citation>
    <scope>NUCLEOTIDE SEQUENCE [LARGE SCALE GENOMIC DNA]</scope>
    <source>
        <strain evidence="2 3">FL 18</strain>
    </source>
</reference>
<organism evidence="2 3">
    <name type="scientific">Alicyclobacillus mali</name>
    <name type="common">ex Roth et al. 2021</name>
    <dbReference type="NCBI Taxonomy" id="1123961"/>
    <lineage>
        <taxon>Bacteria</taxon>
        <taxon>Bacillati</taxon>
        <taxon>Bacillota</taxon>
        <taxon>Bacilli</taxon>
        <taxon>Bacillales</taxon>
        <taxon>Alicyclobacillaceae</taxon>
        <taxon>Alicyclobacillus</taxon>
    </lineage>
</organism>
<dbReference type="RefSeq" id="WP_195868061.1">
    <property type="nucleotide sequence ID" value="NZ_JADPKZ010000046.1"/>
</dbReference>
<dbReference type="InterPro" id="IPR037171">
    <property type="entry name" value="NagB/RpiA_transferase-like"/>
</dbReference>
<accession>A0ABS0F5P1</accession>
<dbReference type="InterPro" id="IPR024185">
    <property type="entry name" value="FTHF_cligase-like_sf"/>
</dbReference>
<dbReference type="PANTHER" id="PTHR43682">
    <property type="entry name" value="LACTATE UTILIZATION PROTEIN C"/>
    <property type="match status" value="1"/>
</dbReference>
<feature type="domain" description="LUD" evidence="1">
    <location>
        <begin position="54"/>
        <end position="216"/>
    </location>
</feature>
<proteinExistence type="predicted"/>
<evidence type="ECO:0000313" key="2">
    <source>
        <dbReference type="EMBL" id="MBF8378627.1"/>
    </source>
</evidence>
<comment type="caution">
    <text evidence="2">The sequence shown here is derived from an EMBL/GenBank/DDBJ whole genome shotgun (WGS) entry which is preliminary data.</text>
</comment>